<organism evidence="1 2">
    <name type="scientific">Pseudomonas parafulva</name>
    <dbReference type="NCBI Taxonomy" id="157782"/>
    <lineage>
        <taxon>Bacteria</taxon>
        <taxon>Pseudomonadati</taxon>
        <taxon>Pseudomonadota</taxon>
        <taxon>Gammaproteobacteria</taxon>
        <taxon>Pseudomonadales</taxon>
        <taxon>Pseudomonadaceae</taxon>
        <taxon>Pseudomonas</taxon>
    </lineage>
</organism>
<evidence type="ECO:0000313" key="1">
    <source>
        <dbReference type="EMBL" id="AXO90269.1"/>
    </source>
</evidence>
<keyword evidence="2" id="KW-1185">Reference proteome</keyword>
<evidence type="ECO:0000313" key="2">
    <source>
        <dbReference type="Proteomes" id="UP000258127"/>
    </source>
</evidence>
<dbReference type="Proteomes" id="UP000258127">
    <property type="component" value="Chromosome"/>
</dbReference>
<proteinExistence type="predicted"/>
<gene>
    <name evidence="1" type="ORF">DZC75_20560</name>
</gene>
<dbReference type="AlphaFoldDB" id="A0AAI8PD06"/>
<dbReference type="RefSeq" id="WP_116889577.1">
    <property type="nucleotide sequence ID" value="NZ_CP031641.1"/>
</dbReference>
<reference evidence="1 2" key="1">
    <citation type="submission" date="2018-08" db="EMBL/GenBank/DDBJ databases">
        <authorList>
            <person name="Lee Y."/>
            <person name="Kakembo D."/>
        </authorList>
    </citation>
    <scope>NUCLEOTIDE SEQUENCE [LARGE SCALE GENOMIC DNA]</scope>
    <source>
        <strain evidence="1 2">JBCS1880</strain>
    </source>
</reference>
<name>A0AAI8PD06_9PSED</name>
<sequence>MNSLKPNSIGLAVWQQMLDDTKALLHAPIAHHRELVHLAYELRDTHAVDDAALADMLELSSAALEYAQEIQLEPSQEGAA</sequence>
<dbReference type="EMBL" id="CP031641">
    <property type="protein sequence ID" value="AXO90269.1"/>
    <property type="molecule type" value="Genomic_DNA"/>
</dbReference>
<accession>A0AAI8PD06</accession>
<protein>
    <submittedName>
        <fullName evidence="1">Uncharacterized protein</fullName>
    </submittedName>
</protein>